<evidence type="ECO:0000256" key="1">
    <source>
        <dbReference type="ARBA" id="ARBA00022741"/>
    </source>
</evidence>
<dbReference type="EMBL" id="DVHC01000035">
    <property type="protein sequence ID" value="HIR59094.1"/>
    <property type="molecule type" value="Genomic_DNA"/>
</dbReference>
<evidence type="ECO:0000256" key="2">
    <source>
        <dbReference type="ARBA" id="ARBA00022763"/>
    </source>
</evidence>
<dbReference type="Pfam" id="PF12705">
    <property type="entry name" value="PDDEXK_1"/>
    <property type="match status" value="1"/>
</dbReference>
<comment type="caution">
    <text evidence="9">The sequence shown here is derived from an EMBL/GenBank/DDBJ whole genome shotgun (WGS) entry which is preliminary data.</text>
</comment>
<sequence length="761" mass="89068">MNFKFTDNSIYIVPNSLKLKLLDILSKDNKIYNITFISLEELEKHYFFDIKEEALLYLLDKTNENIDVLRLMLGNLYKIDITKEYRESKLNNLKSLYYDLKNNNYLIFDKGYIDYLLTKNIFILGYSMIEAYQRDMLDSINTNYLDISGNLSIDTVYKYHSMKDEVIGTALKIRELNSKGVSYNKIFLAGVDNSYNYLLKTIFKMFDIPLYFKSTSKLTSLISVKEYLKDKDISHIKDINLKAKIMKINDDLTYAKNSKYYDILLKDRLEKASIDSVELVESVKVLNEALDIPYLVSDDEYLFVLGFNQNHLPKIYKDEEYLSDNLKNKCNLNTSTIKNKLSKDNLVKVLGTIKNLTISYKLTSLTGEYAKSSLLNELNLKEVDSLNYNYNYSRDFNNYRVSSVLDNYYKYHEKDKDFDFLTTNIDTSKYTSFDHKFKGINRKDTPYNLSYSSIDDLAKCPFKYYLKYILKLDSFEENFSTKIGNIFHSVLKDSYNDNFSFDVALNIALKDNPLEKDEAVLFRRLESELEKIVNYNKEVEKRSFLTEFYGEKRLEIPLGNHATLKGFIDKILFKEFHDKTYYAVFDYKTGSATLNLDYLDEGLYLQLPLYIYLINKSNLFNNPTFVGFFYQYLLQNYKDKEEQLKNLKLVGYTTDDKVILSYLDEDYETNSFVKGLSVKKDGELSSRSKVLSDSEVEDIMNSINKALDKSLNIIDNNLFDIAPKVINNKNISCEFCPFKEVCFVSPSDYVYLDKKEGEENA</sequence>
<keyword evidence="1" id="KW-0547">Nucleotide-binding</keyword>
<evidence type="ECO:0000256" key="5">
    <source>
        <dbReference type="ARBA" id="ARBA00022840"/>
    </source>
</evidence>
<evidence type="ECO:0000256" key="7">
    <source>
        <dbReference type="ARBA" id="ARBA00023204"/>
    </source>
</evidence>
<accession>A0A9D1J3F5</accession>
<evidence type="ECO:0000313" key="10">
    <source>
        <dbReference type="Proteomes" id="UP000824232"/>
    </source>
</evidence>
<feature type="domain" description="PD-(D/E)XK endonuclease-like" evidence="8">
    <location>
        <begin position="449"/>
        <end position="742"/>
    </location>
</feature>
<dbReference type="GO" id="GO:0006281">
    <property type="term" value="P:DNA repair"/>
    <property type="evidence" value="ECO:0007669"/>
    <property type="project" value="UniProtKB-KW"/>
</dbReference>
<dbReference type="InterPro" id="IPR011604">
    <property type="entry name" value="PDDEXK-like_dom_sf"/>
</dbReference>
<dbReference type="GO" id="GO:0016787">
    <property type="term" value="F:hydrolase activity"/>
    <property type="evidence" value="ECO:0007669"/>
    <property type="project" value="UniProtKB-KW"/>
</dbReference>
<evidence type="ECO:0000256" key="6">
    <source>
        <dbReference type="ARBA" id="ARBA00023125"/>
    </source>
</evidence>
<keyword evidence="4" id="KW-0347">Helicase</keyword>
<keyword evidence="7" id="KW-0234">DNA repair</keyword>
<name>A0A9D1J3F5_9FIRM</name>
<protein>
    <submittedName>
        <fullName evidence="9">PD-(D/E)XK nuclease family protein</fullName>
    </submittedName>
</protein>
<dbReference type="AlphaFoldDB" id="A0A9D1J3F5"/>
<dbReference type="GO" id="GO:0003677">
    <property type="term" value="F:DNA binding"/>
    <property type="evidence" value="ECO:0007669"/>
    <property type="project" value="UniProtKB-KW"/>
</dbReference>
<dbReference type="Proteomes" id="UP000824232">
    <property type="component" value="Unassembled WGS sequence"/>
</dbReference>
<reference evidence="9" key="2">
    <citation type="journal article" date="2021" name="PeerJ">
        <title>Extensive microbial diversity within the chicken gut microbiome revealed by metagenomics and culture.</title>
        <authorList>
            <person name="Gilroy R."/>
            <person name="Ravi A."/>
            <person name="Getino M."/>
            <person name="Pursley I."/>
            <person name="Horton D.L."/>
            <person name="Alikhan N.F."/>
            <person name="Baker D."/>
            <person name="Gharbi K."/>
            <person name="Hall N."/>
            <person name="Watson M."/>
            <person name="Adriaenssens E.M."/>
            <person name="Foster-Nyarko E."/>
            <person name="Jarju S."/>
            <person name="Secka A."/>
            <person name="Antonio M."/>
            <person name="Oren A."/>
            <person name="Chaudhuri R.R."/>
            <person name="La Ragione R."/>
            <person name="Hildebrand F."/>
            <person name="Pallen M.J."/>
        </authorList>
    </citation>
    <scope>NUCLEOTIDE SEQUENCE</scope>
    <source>
        <strain evidence="9">CHK184-20233</strain>
    </source>
</reference>
<gene>
    <name evidence="9" type="ORF">IAB38_03505</name>
</gene>
<dbReference type="Gene3D" id="3.90.320.10">
    <property type="match status" value="1"/>
</dbReference>
<evidence type="ECO:0000313" key="9">
    <source>
        <dbReference type="EMBL" id="HIR59094.1"/>
    </source>
</evidence>
<proteinExistence type="predicted"/>
<keyword evidence="3" id="KW-0378">Hydrolase</keyword>
<dbReference type="InterPro" id="IPR038726">
    <property type="entry name" value="PDDEXK_AddAB-type"/>
</dbReference>
<keyword evidence="2" id="KW-0227">DNA damage</keyword>
<evidence type="ECO:0000256" key="4">
    <source>
        <dbReference type="ARBA" id="ARBA00022806"/>
    </source>
</evidence>
<keyword evidence="6" id="KW-0238">DNA-binding</keyword>
<dbReference type="GO" id="GO:0005524">
    <property type="term" value="F:ATP binding"/>
    <property type="evidence" value="ECO:0007669"/>
    <property type="project" value="UniProtKB-KW"/>
</dbReference>
<evidence type="ECO:0000259" key="8">
    <source>
        <dbReference type="Pfam" id="PF12705"/>
    </source>
</evidence>
<reference evidence="9" key="1">
    <citation type="submission" date="2020-10" db="EMBL/GenBank/DDBJ databases">
        <authorList>
            <person name="Gilroy R."/>
        </authorList>
    </citation>
    <scope>NUCLEOTIDE SEQUENCE</scope>
    <source>
        <strain evidence="9">CHK184-20233</strain>
    </source>
</reference>
<evidence type="ECO:0000256" key="3">
    <source>
        <dbReference type="ARBA" id="ARBA00022801"/>
    </source>
</evidence>
<dbReference type="GO" id="GO:0004386">
    <property type="term" value="F:helicase activity"/>
    <property type="evidence" value="ECO:0007669"/>
    <property type="project" value="UniProtKB-KW"/>
</dbReference>
<keyword evidence="5" id="KW-0067">ATP-binding</keyword>
<organism evidence="9 10">
    <name type="scientific">Candidatus Onthousia excrementipullorum</name>
    <dbReference type="NCBI Taxonomy" id="2840884"/>
    <lineage>
        <taxon>Bacteria</taxon>
        <taxon>Bacillati</taxon>
        <taxon>Bacillota</taxon>
        <taxon>Bacilli</taxon>
        <taxon>Candidatus Onthousia</taxon>
    </lineage>
</organism>